<protein>
    <submittedName>
        <fullName evidence="4">Glycosyltransferase</fullName>
    </submittedName>
</protein>
<name>A0ABU8YMI5_9CYAN</name>
<dbReference type="PANTHER" id="PTHR13778:SF47">
    <property type="entry name" value="LIPOPOLYSACCHARIDE 1,3-GALACTOSYLTRANSFERASE"/>
    <property type="match status" value="1"/>
</dbReference>
<dbReference type="PANTHER" id="PTHR13778">
    <property type="entry name" value="GLYCOSYLTRANSFERASE 8 DOMAIN-CONTAINING PROTEIN"/>
    <property type="match status" value="1"/>
</dbReference>
<evidence type="ECO:0000313" key="5">
    <source>
        <dbReference type="Proteomes" id="UP001384579"/>
    </source>
</evidence>
<proteinExistence type="predicted"/>
<evidence type="ECO:0000313" key="4">
    <source>
        <dbReference type="EMBL" id="MEK0185582.1"/>
    </source>
</evidence>
<accession>A0ABU8YMI5</accession>
<dbReference type="Proteomes" id="UP001384579">
    <property type="component" value="Unassembled WGS sequence"/>
</dbReference>
<dbReference type="InterPro" id="IPR050748">
    <property type="entry name" value="Glycosyltrans_8_dom-fam"/>
</dbReference>
<keyword evidence="2" id="KW-0808">Transferase</keyword>
<evidence type="ECO:0000256" key="2">
    <source>
        <dbReference type="ARBA" id="ARBA00022679"/>
    </source>
</evidence>
<comment type="caution">
    <text evidence="4">The sequence shown here is derived from an EMBL/GenBank/DDBJ whole genome shotgun (WGS) entry which is preliminary data.</text>
</comment>
<evidence type="ECO:0000256" key="1">
    <source>
        <dbReference type="ARBA" id="ARBA00022676"/>
    </source>
</evidence>
<evidence type="ECO:0000256" key="3">
    <source>
        <dbReference type="ARBA" id="ARBA00022723"/>
    </source>
</evidence>
<dbReference type="Pfam" id="PF01501">
    <property type="entry name" value="Glyco_transf_8"/>
    <property type="match status" value="1"/>
</dbReference>
<keyword evidence="3" id="KW-0479">Metal-binding</keyword>
<gene>
    <name evidence="4" type="ORF">WMG39_12095</name>
</gene>
<dbReference type="EMBL" id="JBBLXS010000131">
    <property type="protein sequence ID" value="MEK0185582.1"/>
    <property type="molecule type" value="Genomic_DNA"/>
</dbReference>
<keyword evidence="5" id="KW-1185">Reference proteome</keyword>
<dbReference type="RefSeq" id="WP_340524790.1">
    <property type="nucleotide sequence ID" value="NZ_JBBLXS010000131.1"/>
</dbReference>
<dbReference type="SUPFAM" id="SSF53448">
    <property type="entry name" value="Nucleotide-diphospho-sugar transferases"/>
    <property type="match status" value="1"/>
</dbReference>
<sequence length="332" mass="38598">MKRILLPRLEPGKAENRCYPSLWSRFSKVKSIDLDSTTDYGSLFIKTLSLISEMYLSIVGDRNYILGIAAILKSIELNATTDPNQSVNITVVSTGFNTEQQEKLQQCCKYKIEWQEVKDNYNDLLSLSGSKLTYARLEPEKYTKATERLIWLDSDMIVLDSLEPLWNLDFQGMPLAAALNVWGNPNNDQDKNPYFNAGLLVFNMKLWLEEKLSEQMIADAKVNLWSDCDQGTSNSVLAGRWYQLDQIWNNPDTEDTATKVMHFISRPKPWESPEPNKLWMEMLSQTPFKDELAKIQNNSDWLLNLKLKYARWEPWVRHPIKKIKSYLKNRSR</sequence>
<dbReference type="Gene3D" id="3.90.550.10">
    <property type="entry name" value="Spore Coat Polysaccharide Biosynthesis Protein SpsA, Chain A"/>
    <property type="match status" value="1"/>
</dbReference>
<dbReference type="InterPro" id="IPR029044">
    <property type="entry name" value="Nucleotide-diphossugar_trans"/>
</dbReference>
<organism evidence="4 5">
    <name type="scientific">Microcoleus anatoxicus PTRS2</name>
    <dbReference type="NCBI Taxonomy" id="2705321"/>
    <lineage>
        <taxon>Bacteria</taxon>
        <taxon>Bacillati</taxon>
        <taxon>Cyanobacteriota</taxon>
        <taxon>Cyanophyceae</taxon>
        <taxon>Oscillatoriophycideae</taxon>
        <taxon>Oscillatoriales</taxon>
        <taxon>Microcoleaceae</taxon>
        <taxon>Microcoleus</taxon>
        <taxon>Microcoleus anatoxicus</taxon>
    </lineage>
</organism>
<reference evidence="4 5" key="1">
    <citation type="journal article" date="2020" name="Harmful Algae">
        <title>Molecular and morphological characterization of a novel dihydroanatoxin-a producing Microcoleus species (cyanobacteria) from the Russian River, California, USA.</title>
        <authorList>
            <person name="Conklin K.Y."/>
            <person name="Stancheva R."/>
            <person name="Otten T.G."/>
            <person name="Fadness R."/>
            <person name="Boyer G.L."/>
            <person name="Read B."/>
            <person name="Zhang X."/>
            <person name="Sheath R.G."/>
        </authorList>
    </citation>
    <scope>NUCLEOTIDE SEQUENCE [LARGE SCALE GENOMIC DNA]</scope>
    <source>
        <strain evidence="4 5">PTRS2</strain>
    </source>
</reference>
<dbReference type="InterPro" id="IPR002495">
    <property type="entry name" value="Glyco_trans_8"/>
</dbReference>
<keyword evidence="1" id="KW-0328">Glycosyltransferase</keyword>